<dbReference type="PANTHER" id="PTHR33755:SF9">
    <property type="entry name" value="TOXIN PARE1"/>
    <property type="match status" value="1"/>
</dbReference>
<comment type="similarity">
    <text evidence="1 3">Belongs to the RelE toxin family.</text>
</comment>
<evidence type="ECO:0000256" key="3">
    <source>
        <dbReference type="PIRNR" id="PIRNR029218"/>
    </source>
</evidence>
<dbReference type="OrthoDB" id="7173315at2"/>
<accession>A0A4Q1KF10</accession>
<dbReference type="InterPro" id="IPR007712">
    <property type="entry name" value="RelE/ParE_toxin"/>
</dbReference>
<dbReference type="RefSeq" id="WP_129404847.1">
    <property type="nucleotide sequence ID" value="NZ_SBKP01000013.1"/>
</dbReference>
<evidence type="ECO:0000313" key="5">
    <source>
        <dbReference type="Proteomes" id="UP000290958"/>
    </source>
</evidence>
<dbReference type="EMBL" id="SBKP01000013">
    <property type="protein sequence ID" value="RXR27204.1"/>
    <property type="molecule type" value="Genomic_DNA"/>
</dbReference>
<dbReference type="Gene3D" id="3.30.2310.20">
    <property type="entry name" value="RelE-like"/>
    <property type="match status" value="1"/>
</dbReference>
<dbReference type="PANTHER" id="PTHR33755">
    <property type="entry name" value="TOXIN PARE1-RELATED"/>
    <property type="match status" value="1"/>
</dbReference>
<evidence type="ECO:0000256" key="1">
    <source>
        <dbReference type="ARBA" id="ARBA00006226"/>
    </source>
</evidence>
<dbReference type="Proteomes" id="UP000290958">
    <property type="component" value="Unassembled WGS sequence"/>
</dbReference>
<evidence type="ECO:0000313" key="4">
    <source>
        <dbReference type="EMBL" id="RXR27204.1"/>
    </source>
</evidence>
<dbReference type="InterPro" id="IPR028344">
    <property type="entry name" value="ParE1/4"/>
</dbReference>
<reference evidence="5" key="1">
    <citation type="submission" date="2019-01" db="EMBL/GenBank/DDBJ databases">
        <title>Cytophagaceae bacterium strain CAR-16.</title>
        <authorList>
            <person name="Chen W.-M."/>
        </authorList>
    </citation>
    <scope>NUCLEOTIDE SEQUENCE [LARGE SCALE GENOMIC DNA]</scope>
    <source>
        <strain evidence="5">CHR27</strain>
    </source>
</reference>
<dbReference type="InterPro" id="IPR035093">
    <property type="entry name" value="RelE/ParE_toxin_dom_sf"/>
</dbReference>
<comment type="caution">
    <text evidence="4">The sequence shown here is derived from an EMBL/GenBank/DDBJ whole genome shotgun (WGS) entry which is preliminary data.</text>
</comment>
<name>A0A4Q1KF10_9SPHN</name>
<dbReference type="InterPro" id="IPR051803">
    <property type="entry name" value="TA_system_RelE-like_toxin"/>
</dbReference>
<dbReference type="AlphaFoldDB" id="A0A4Q1KF10"/>
<evidence type="ECO:0000256" key="2">
    <source>
        <dbReference type="ARBA" id="ARBA00022649"/>
    </source>
</evidence>
<keyword evidence="2" id="KW-1277">Toxin-antitoxin system</keyword>
<keyword evidence="5" id="KW-1185">Reference proteome</keyword>
<proteinExistence type="inferred from homology"/>
<dbReference type="Pfam" id="PF05016">
    <property type="entry name" value="ParE_toxin"/>
    <property type="match status" value="1"/>
</dbReference>
<organism evidence="4 5">
    <name type="scientific">Sphingobium fluviale</name>
    <dbReference type="NCBI Taxonomy" id="2506423"/>
    <lineage>
        <taxon>Bacteria</taxon>
        <taxon>Pseudomonadati</taxon>
        <taxon>Pseudomonadota</taxon>
        <taxon>Alphaproteobacteria</taxon>
        <taxon>Sphingomonadales</taxon>
        <taxon>Sphingomonadaceae</taxon>
        <taxon>Sphingobium</taxon>
    </lineage>
</organism>
<sequence length="96" mass="11225">MAEYRLSPAAESDMEGIWRYTCNQWGIEQAHRYTDTLTAAFEELAEAPKTAPACDRIRRGYRRRGVERHIVYFRITGYGIEVVRILHGRMDAARYI</sequence>
<protein>
    <recommendedName>
        <fullName evidence="3">Toxin</fullName>
    </recommendedName>
</protein>
<gene>
    <name evidence="4" type="ORF">EQG66_12045</name>
</gene>
<dbReference type="PIRSF" id="PIRSF029218">
    <property type="entry name" value="ParE"/>
    <property type="match status" value="1"/>
</dbReference>